<name>A0A5J4PGX2_9ZZZZ</name>
<feature type="non-terminal residue" evidence="1">
    <location>
        <position position="163"/>
    </location>
</feature>
<dbReference type="PANTHER" id="PTHR41313:SF1">
    <property type="entry name" value="DNA METHYLASE ADENINE-SPECIFIC DOMAIN-CONTAINING PROTEIN"/>
    <property type="match status" value="1"/>
</dbReference>
<dbReference type="GO" id="GO:0032259">
    <property type="term" value="P:methylation"/>
    <property type="evidence" value="ECO:0007669"/>
    <property type="project" value="UniProtKB-KW"/>
</dbReference>
<dbReference type="AlphaFoldDB" id="A0A5J4PGX2"/>
<dbReference type="InterPro" id="IPR052933">
    <property type="entry name" value="DNA_Protect_Modify"/>
</dbReference>
<dbReference type="InterPro" id="IPR029063">
    <property type="entry name" value="SAM-dependent_MTases_sf"/>
</dbReference>
<dbReference type="EC" id="2.1.1.72" evidence="1"/>
<dbReference type="Gene3D" id="3.40.50.150">
    <property type="entry name" value="Vaccinia Virus protein VP39"/>
    <property type="match status" value="1"/>
</dbReference>
<comment type="caution">
    <text evidence="1">The sequence shown here is derived from an EMBL/GenBank/DDBJ whole genome shotgun (WGS) entry which is preliminary data.</text>
</comment>
<reference evidence="1" key="1">
    <citation type="submission" date="2019-03" db="EMBL/GenBank/DDBJ databases">
        <title>Single cell metagenomics reveals metabolic interactions within the superorganism composed of flagellate Streblomastix strix and complex community of Bacteroidetes bacteria on its surface.</title>
        <authorList>
            <person name="Treitli S.C."/>
            <person name="Kolisko M."/>
            <person name="Husnik F."/>
            <person name="Keeling P."/>
            <person name="Hampl V."/>
        </authorList>
    </citation>
    <scope>NUCLEOTIDE SEQUENCE</scope>
    <source>
        <strain evidence="1">STM</strain>
    </source>
</reference>
<dbReference type="SUPFAM" id="SSF53335">
    <property type="entry name" value="S-adenosyl-L-methionine-dependent methyltransferases"/>
    <property type="match status" value="1"/>
</dbReference>
<proteinExistence type="predicted"/>
<accession>A0A5J4PGX2</accession>
<evidence type="ECO:0000313" key="1">
    <source>
        <dbReference type="EMBL" id="KAA6307874.1"/>
    </source>
</evidence>
<organism evidence="1">
    <name type="scientific">termite gut metagenome</name>
    <dbReference type="NCBI Taxonomy" id="433724"/>
    <lineage>
        <taxon>unclassified sequences</taxon>
        <taxon>metagenomes</taxon>
        <taxon>organismal metagenomes</taxon>
    </lineage>
</organism>
<keyword evidence="1" id="KW-0808">Transferase</keyword>
<dbReference type="EMBL" id="SNRY01008855">
    <property type="protein sequence ID" value="KAA6307874.1"/>
    <property type="molecule type" value="Genomic_DNA"/>
</dbReference>
<keyword evidence="1" id="KW-0489">Methyltransferase</keyword>
<sequence length="163" mass="18460">MDAIRTAFILGKEHRKPSEREQTLLREYSGFGGLKCILNPTQTELDTAYWSKSEMELYPLVSELHKLIREHSASEQEYRRYLGSLKNSILTAFYTPPQVVQAIADTLHDKGVIPARFLDPSAGNGAFATAFKQKFPQSETLCFEKDLITGKILSHLHPQAKIH</sequence>
<gene>
    <name evidence="1" type="ORF">EZS27_040454</name>
</gene>
<dbReference type="GO" id="GO:0009007">
    <property type="term" value="F:site-specific DNA-methyltransferase (adenine-specific) activity"/>
    <property type="evidence" value="ECO:0007669"/>
    <property type="project" value="UniProtKB-EC"/>
</dbReference>
<protein>
    <submittedName>
        <fullName evidence="1">Putative type I restriction enzymeP M protein</fullName>
        <ecNumber evidence="1">2.1.1.72</ecNumber>
    </submittedName>
</protein>
<dbReference type="PANTHER" id="PTHR41313">
    <property type="entry name" value="ADENINE-SPECIFIC METHYLTRANSFERASE"/>
    <property type="match status" value="1"/>
</dbReference>